<keyword evidence="1" id="KW-0805">Transcription regulation</keyword>
<evidence type="ECO:0000256" key="3">
    <source>
        <dbReference type="ARBA" id="ARBA00023163"/>
    </source>
</evidence>
<evidence type="ECO:0000313" key="6">
    <source>
        <dbReference type="Proteomes" id="UP000013085"/>
    </source>
</evidence>
<dbReference type="InterPro" id="IPR010982">
    <property type="entry name" value="Lambda_DNA-bd_dom_sf"/>
</dbReference>
<dbReference type="GO" id="GO:0005829">
    <property type="term" value="C:cytosol"/>
    <property type="evidence" value="ECO:0007669"/>
    <property type="project" value="TreeGrafter"/>
</dbReference>
<dbReference type="SMART" id="SM00530">
    <property type="entry name" value="HTH_XRE"/>
    <property type="match status" value="1"/>
</dbReference>
<dbReference type="SUPFAM" id="SSF47413">
    <property type="entry name" value="lambda repressor-like DNA-binding domains"/>
    <property type="match status" value="1"/>
</dbReference>
<dbReference type="HOGENOM" id="CLU_066192_29_4_9"/>
<feature type="domain" description="HTH cro/C1-type" evidence="4">
    <location>
        <begin position="15"/>
        <end position="69"/>
    </location>
</feature>
<gene>
    <name evidence="5" type="ORF">HMPREF1090_02485</name>
</gene>
<evidence type="ECO:0000256" key="1">
    <source>
        <dbReference type="ARBA" id="ARBA00023015"/>
    </source>
</evidence>
<dbReference type="GO" id="GO:0003677">
    <property type="term" value="F:DNA binding"/>
    <property type="evidence" value="ECO:0007669"/>
    <property type="project" value="UniProtKB-KW"/>
</dbReference>
<comment type="caution">
    <text evidence="5">The sequence shown here is derived from an EMBL/GenBank/DDBJ whole genome shotgun (WGS) entry which is preliminary data.</text>
</comment>
<dbReference type="EMBL" id="AGYR01000028">
    <property type="protein sequence ID" value="ENZ13865.1"/>
    <property type="molecule type" value="Genomic_DNA"/>
</dbReference>
<dbReference type="PANTHER" id="PTHR46797">
    <property type="entry name" value="HTH-TYPE TRANSCRIPTIONAL REGULATOR"/>
    <property type="match status" value="1"/>
</dbReference>
<dbReference type="PATRIC" id="fig|999408.3.peg.2685"/>
<dbReference type="Gene3D" id="1.10.260.40">
    <property type="entry name" value="lambda repressor-like DNA-binding domains"/>
    <property type="match status" value="1"/>
</dbReference>
<dbReference type="InterPro" id="IPR050807">
    <property type="entry name" value="TransReg_Diox_bact_type"/>
</dbReference>
<dbReference type="PANTHER" id="PTHR46797:SF23">
    <property type="entry name" value="HTH-TYPE TRANSCRIPTIONAL REGULATOR SUTR"/>
    <property type="match status" value="1"/>
</dbReference>
<dbReference type="RefSeq" id="WP_002585631.1">
    <property type="nucleotide sequence ID" value="NZ_KB851021.1"/>
</dbReference>
<dbReference type="AlphaFoldDB" id="A0A0E2HAW1"/>
<accession>A0A0E2HAW1</accession>
<dbReference type="Pfam" id="PF01381">
    <property type="entry name" value="HTH_3"/>
    <property type="match status" value="1"/>
</dbReference>
<keyword evidence="2" id="KW-0238">DNA-binding</keyword>
<sequence length="74" mass="8446">MEFSGDIKIKVGNRIRQLRKELLLSQESLAFKAGLDRTYIASVENGKRNLSIMSLEKITVALECSMAEFFETFE</sequence>
<dbReference type="GeneID" id="57963195"/>
<dbReference type="Proteomes" id="UP000013085">
    <property type="component" value="Unassembled WGS sequence"/>
</dbReference>
<keyword evidence="3" id="KW-0804">Transcription</keyword>
<proteinExistence type="predicted"/>
<reference evidence="5 6" key="1">
    <citation type="submission" date="2013-01" db="EMBL/GenBank/DDBJ databases">
        <title>The Genome Sequence of Clostridium clostridioforme 90A8.</title>
        <authorList>
            <consortium name="The Broad Institute Genome Sequencing Platform"/>
            <person name="Earl A."/>
            <person name="Ward D."/>
            <person name="Feldgarden M."/>
            <person name="Gevers D."/>
            <person name="Courvalin P."/>
            <person name="Lambert T."/>
            <person name="Walker B."/>
            <person name="Young S.K."/>
            <person name="Zeng Q."/>
            <person name="Gargeya S."/>
            <person name="Fitzgerald M."/>
            <person name="Haas B."/>
            <person name="Abouelleil A."/>
            <person name="Alvarado L."/>
            <person name="Arachchi H.M."/>
            <person name="Berlin A.M."/>
            <person name="Chapman S.B."/>
            <person name="Dewar J."/>
            <person name="Goldberg J."/>
            <person name="Griggs A."/>
            <person name="Gujja S."/>
            <person name="Hansen M."/>
            <person name="Howarth C."/>
            <person name="Imamovic A."/>
            <person name="Larimer J."/>
            <person name="McCowan C."/>
            <person name="Murphy C."/>
            <person name="Neiman D."/>
            <person name="Pearson M."/>
            <person name="Priest M."/>
            <person name="Roberts A."/>
            <person name="Saif S."/>
            <person name="Shea T."/>
            <person name="Sisk P."/>
            <person name="Sykes S."/>
            <person name="Wortman J."/>
            <person name="Nusbaum C."/>
            <person name="Birren B."/>
        </authorList>
    </citation>
    <scope>NUCLEOTIDE SEQUENCE [LARGE SCALE GENOMIC DNA]</scope>
    <source>
        <strain evidence="5 6">90A8</strain>
    </source>
</reference>
<dbReference type="InterPro" id="IPR001387">
    <property type="entry name" value="Cro/C1-type_HTH"/>
</dbReference>
<dbReference type="PROSITE" id="PS50943">
    <property type="entry name" value="HTH_CROC1"/>
    <property type="match status" value="1"/>
</dbReference>
<evidence type="ECO:0000313" key="5">
    <source>
        <dbReference type="EMBL" id="ENZ13865.1"/>
    </source>
</evidence>
<name>A0A0E2HAW1_9FIRM</name>
<organism evidence="5 6">
    <name type="scientific">[Clostridium] clostridioforme 90A8</name>
    <dbReference type="NCBI Taxonomy" id="999408"/>
    <lineage>
        <taxon>Bacteria</taxon>
        <taxon>Bacillati</taxon>
        <taxon>Bacillota</taxon>
        <taxon>Clostridia</taxon>
        <taxon>Lachnospirales</taxon>
        <taxon>Lachnospiraceae</taxon>
        <taxon>Enterocloster</taxon>
    </lineage>
</organism>
<protein>
    <submittedName>
        <fullName evidence="5">Transcriptional regulator</fullName>
    </submittedName>
</protein>
<dbReference type="CDD" id="cd00093">
    <property type="entry name" value="HTH_XRE"/>
    <property type="match status" value="1"/>
</dbReference>
<dbReference type="GO" id="GO:0003700">
    <property type="term" value="F:DNA-binding transcription factor activity"/>
    <property type="evidence" value="ECO:0007669"/>
    <property type="project" value="TreeGrafter"/>
</dbReference>
<evidence type="ECO:0000256" key="2">
    <source>
        <dbReference type="ARBA" id="ARBA00023125"/>
    </source>
</evidence>
<evidence type="ECO:0000259" key="4">
    <source>
        <dbReference type="PROSITE" id="PS50943"/>
    </source>
</evidence>